<dbReference type="EMBL" id="VTTN01000003">
    <property type="protein sequence ID" value="KAA0596616.1"/>
    <property type="molecule type" value="Genomic_DNA"/>
</dbReference>
<evidence type="ECO:0000256" key="1">
    <source>
        <dbReference type="ARBA" id="ARBA00009981"/>
    </source>
</evidence>
<comment type="similarity">
    <text evidence="1 2">Belongs to the phD/YefM antitoxin family.</text>
</comment>
<dbReference type="InterPro" id="IPR006442">
    <property type="entry name" value="Antitoxin_Phd/YefM"/>
</dbReference>
<evidence type="ECO:0000256" key="2">
    <source>
        <dbReference type="RuleBase" id="RU362080"/>
    </source>
</evidence>
<evidence type="ECO:0000313" key="4">
    <source>
        <dbReference type="Proteomes" id="UP000324927"/>
    </source>
</evidence>
<comment type="caution">
    <text evidence="3">The sequence shown here is derived from an EMBL/GenBank/DDBJ whole genome shotgun (WGS) entry which is preliminary data.</text>
</comment>
<dbReference type="Pfam" id="PF02604">
    <property type="entry name" value="PhdYeFM_antitox"/>
    <property type="match status" value="1"/>
</dbReference>
<reference evidence="3 4" key="1">
    <citation type="submission" date="2019-08" db="EMBL/GenBank/DDBJ databases">
        <authorList>
            <person name="Grouzdev D."/>
            <person name="Tikhonova E."/>
            <person name="Kravchenko I."/>
        </authorList>
    </citation>
    <scope>NUCLEOTIDE SEQUENCE [LARGE SCALE GENOMIC DNA]</scope>
    <source>
        <strain evidence="3 4">59b</strain>
    </source>
</reference>
<dbReference type="Gene3D" id="3.40.1620.10">
    <property type="entry name" value="YefM-like domain"/>
    <property type="match status" value="1"/>
</dbReference>
<dbReference type="OrthoDB" id="7276624at2"/>
<dbReference type="NCBIfam" id="TIGR01552">
    <property type="entry name" value="phd_fam"/>
    <property type="match status" value="1"/>
</dbReference>
<proteinExistence type="inferred from homology"/>
<dbReference type="AlphaFoldDB" id="A0A5A9GQ64"/>
<dbReference type="Proteomes" id="UP000324927">
    <property type="component" value="Unassembled WGS sequence"/>
</dbReference>
<sequence length="81" mass="8862">MPRTVSAADANRQFSEILGQATNGHTVIITKRGQPVAQLAPYDRSAAKADGGLAWNRLFQTLEDGVDLGGERFDRDALYDR</sequence>
<dbReference type="SUPFAM" id="SSF143120">
    <property type="entry name" value="YefM-like"/>
    <property type="match status" value="1"/>
</dbReference>
<dbReference type="InterPro" id="IPR036165">
    <property type="entry name" value="YefM-like_sf"/>
</dbReference>
<comment type="function">
    <text evidence="2">Antitoxin component of a type II toxin-antitoxin (TA) system.</text>
</comment>
<keyword evidence="4" id="KW-1185">Reference proteome</keyword>
<protein>
    <recommendedName>
        <fullName evidence="2">Antitoxin</fullName>
    </recommendedName>
</protein>
<accession>A0A5A9GQ64</accession>
<name>A0A5A9GQ64_AZOLI</name>
<gene>
    <name evidence="3" type="ORF">FZ942_10965</name>
</gene>
<evidence type="ECO:0000313" key="3">
    <source>
        <dbReference type="EMBL" id="KAA0596616.1"/>
    </source>
</evidence>
<dbReference type="RefSeq" id="WP_149231121.1">
    <property type="nucleotide sequence ID" value="NZ_JALJXJ010000004.1"/>
</dbReference>
<organism evidence="3 4">
    <name type="scientific">Azospirillum lipoferum</name>
    <dbReference type="NCBI Taxonomy" id="193"/>
    <lineage>
        <taxon>Bacteria</taxon>
        <taxon>Pseudomonadati</taxon>
        <taxon>Pseudomonadota</taxon>
        <taxon>Alphaproteobacteria</taxon>
        <taxon>Rhodospirillales</taxon>
        <taxon>Azospirillaceae</taxon>
        <taxon>Azospirillum</taxon>
    </lineage>
</organism>